<feature type="transmembrane region" description="Helical" evidence="1">
    <location>
        <begin position="192"/>
        <end position="218"/>
    </location>
</feature>
<keyword evidence="1" id="KW-1133">Transmembrane helix</keyword>
<dbReference type="KEGG" id="cvn:111099536"/>
<reference evidence="4" key="1">
    <citation type="submission" date="2025-08" db="UniProtKB">
        <authorList>
            <consortium name="RefSeq"/>
        </authorList>
    </citation>
    <scope>IDENTIFICATION</scope>
    <source>
        <tissue evidence="4">Whole sample</tissue>
    </source>
</reference>
<keyword evidence="3" id="KW-1185">Reference proteome</keyword>
<protein>
    <submittedName>
        <fullName evidence="4">Uncharacterized protein LOC111099536</fullName>
    </submittedName>
</protein>
<feature type="signal peptide" evidence="2">
    <location>
        <begin position="1"/>
        <end position="24"/>
    </location>
</feature>
<organism evidence="3 4">
    <name type="scientific">Crassostrea virginica</name>
    <name type="common">Eastern oyster</name>
    <dbReference type="NCBI Taxonomy" id="6565"/>
    <lineage>
        <taxon>Eukaryota</taxon>
        <taxon>Metazoa</taxon>
        <taxon>Spiralia</taxon>
        <taxon>Lophotrochozoa</taxon>
        <taxon>Mollusca</taxon>
        <taxon>Bivalvia</taxon>
        <taxon>Autobranchia</taxon>
        <taxon>Pteriomorphia</taxon>
        <taxon>Ostreida</taxon>
        <taxon>Ostreoidea</taxon>
        <taxon>Ostreidae</taxon>
        <taxon>Crassostrea</taxon>
    </lineage>
</organism>
<dbReference type="AlphaFoldDB" id="A0A8B8A502"/>
<accession>A0A8B8A502</accession>
<dbReference type="RefSeq" id="XP_022286557.1">
    <property type="nucleotide sequence ID" value="XM_022430849.1"/>
</dbReference>
<feature type="chain" id="PRO_5034664048" evidence="2">
    <location>
        <begin position="25"/>
        <end position="245"/>
    </location>
</feature>
<evidence type="ECO:0000256" key="1">
    <source>
        <dbReference type="SAM" id="Phobius"/>
    </source>
</evidence>
<dbReference type="OrthoDB" id="6205623at2759"/>
<name>A0A8B8A502_CRAVI</name>
<keyword evidence="1" id="KW-0472">Membrane</keyword>
<keyword evidence="1" id="KW-0812">Transmembrane</keyword>
<proteinExistence type="predicted"/>
<dbReference type="GeneID" id="111099536"/>
<sequence length="245" mass="27282">MMAFMNALLKGFMILYFARIFVIADECIVSKSTVKKVKSCPQNAEEWRNAADKKGCEKVNNSFIYHCVMNTWRNETVEVCALAIRIVGHVCPEYNVGGCRIQRSKEPCSACPVSYSSSNSYLYQGCYRDRVSYSLPSTTYSPSINVETREGNILQANFSASKSIKESGATKLYTSVPGETLGISLKTSQNQYIGNIMVVAICALICIVLSTSFMTYIYRKENGNSICTCIQPSVRETSEETLFPI</sequence>
<evidence type="ECO:0000313" key="4">
    <source>
        <dbReference type="RefSeq" id="XP_022286557.1"/>
    </source>
</evidence>
<evidence type="ECO:0000313" key="3">
    <source>
        <dbReference type="Proteomes" id="UP000694844"/>
    </source>
</evidence>
<gene>
    <name evidence="4" type="primary">LOC111099536</name>
</gene>
<keyword evidence="2" id="KW-0732">Signal</keyword>
<dbReference type="Proteomes" id="UP000694844">
    <property type="component" value="Chromosome 6"/>
</dbReference>
<evidence type="ECO:0000256" key="2">
    <source>
        <dbReference type="SAM" id="SignalP"/>
    </source>
</evidence>